<dbReference type="EMBL" id="VUYU01000015">
    <property type="protein sequence ID" value="NHZ36033.1"/>
    <property type="molecule type" value="Genomic_DNA"/>
</dbReference>
<dbReference type="InterPro" id="IPR007159">
    <property type="entry name" value="SpoVT-AbrB_dom"/>
</dbReference>
<sequence length="83" mass="9042">MELSVQKWGNSAAVRLPTELLSMLKATLGDKLIVKVQDNGVLLTVKRPVYALADLVAQCHPCAPKPVDLAAWGKMTPAGREMW</sequence>
<keyword evidence="3" id="KW-1185">Reference proteome</keyword>
<dbReference type="SUPFAM" id="SSF89447">
    <property type="entry name" value="AbrB/MazE/MraZ-like"/>
    <property type="match status" value="1"/>
</dbReference>
<accession>A0ABX0LTH1</accession>
<dbReference type="SMART" id="SM00966">
    <property type="entry name" value="SpoVT_AbrB"/>
    <property type="match status" value="1"/>
</dbReference>
<organism evidence="2 3">
    <name type="scientific">Massilia rubra</name>
    <dbReference type="NCBI Taxonomy" id="2607910"/>
    <lineage>
        <taxon>Bacteria</taxon>
        <taxon>Pseudomonadati</taxon>
        <taxon>Pseudomonadota</taxon>
        <taxon>Betaproteobacteria</taxon>
        <taxon>Burkholderiales</taxon>
        <taxon>Oxalobacteraceae</taxon>
        <taxon>Telluria group</taxon>
        <taxon>Massilia</taxon>
    </lineage>
</organism>
<evidence type="ECO:0000313" key="3">
    <source>
        <dbReference type="Proteomes" id="UP000785613"/>
    </source>
</evidence>
<dbReference type="GO" id="GO:0003677">
    <property type="term" value="F:DNA binding"/>
    <property type="evidence" value="ECO:0007669"/>
    <property type="project" value="UniProtKB-KW"/>
</dbReference>
<dbReference type="Gene3D" id="2.10.260.10">
    <property type="match status" value="1"/>
</dbReference>
<evidence type="ECO:0000259" key="1">
    <source>
        <dbReference type="SMART" id="SM00966"/>
    </source>
</evidence>
<dbReference type="PANTHER" id="PTHR40516">
    <property type="entry name" value="ANTITOXIN CHPS-RELATED"/>
    <property type="match status" value="1"/>
</dbReference>
<dbReference type="InterPro" id="IPR039052">
    <property type="entry name" value="Antitox_PemI-like"/>
</dbReference>
<reference evidence="2 3" key="1">
    <citation type="submission" date="2019-09" db="EMBL/GenBank/DDBJ databases">
        <title>Taxonomy of Antarctic Massilia spp.: description of Massilia rubra sp. nov., Massilia aquatica sp. nov., Massilia mucilaginosa sp. nov., Massilia frigida sp. nov. isolated from streams, lakes and regoliths.</title>
        <authorList>
            <person name="Holochova P."/>
            <person name="Sedlacek I."/>
            <person name="Kralova S."/>
            <person name="Maslanova I."/>
            <person name="Busse H.-J."/>
            <person name="Stankova E."/>
            <person name="Vrbovska V."/>
            <person name="Kovarovic V."/>
            <person name="Bartak M."/>
            <person name="Svec P."/>
            <person name="Pantucek R."/>
        </authorList>
    </citation>
    <scope>NUCLEOTIDE SEQUENCE [LARGE SCALE GENOMIC DNA]</scope>
    <source>
        <strain evidence="2 3">CCM 8692</strain>
    </source>
</reference>
<dbReference type="InterPro" id="IPR037914">
    <property type="entry name" value="SpoVT-AbrB_sf"/>
</dbReference>
<name>A0ABX0LTH1_9BURK</name>
<evidence type="ECO:0000313" key="2">
    <source>
        <dbReference type="EMBL" id="NHZ36033.1"/>
    </source>
</evidence>
<proteinExistence type="predicted"/>
<dbReference type="Pfam" id="PF04014">
    <property type="entry name" value="MazE_antitoxin"/>
    <property type="match status" value="1"/>
</dbReference>
<comment type="caution">
    <text evidence="2">The sequence shown here is derived from an EMBL/GenBank/DDBJ whole genome shotgun (WGS) entry which is preliminary data.</text>
</comment>
<dbReference type="RefSeq" id="WP_167227773.1">
    <property type="nucleotide sequence ID" value="NZ_VUYU01000015.1"/>
</dbReference>
<feature type="domain" description="SpoVT-AbrB" evidence="1">
    <location>
        <begin position="6"/>
        <end position="51"/>
    </location>
</feature>
<protein>
    <submittedName>
        <fullName evidence="2">AbrB/MazE/SpoVT family DNA-binding domain-containing protein</fullName>
    </submittedName>
</protein>
<gene>
    <name evidence="2" type="ORF">F0185_20915</name>
</gene>
<dbReference type="Proteomes" id="UP000785613">
    <property type="component" value="Unassembled WGS sequence"/>
</dbReference>
<keyword evidence="2" id="KW-0238">DNA-binding</keyword>
<dbReference type="PANTHER" id="PTHR40516:SF1">
    <property type="entry name" value="ANTITOXIN CHPS-RELATED"/>
    <property type="match status" value="1"/>
</dbReference>